<dbReference type="InterPro" id="IPR050765">
    <property type="entry name" value="Riboflavin_Biosynth_HTPR"/>
</dbReference>
<dbReference type="InterPro" id="IPR002734">
    <property type="entry name" value="RibDG_C"/>
</dbReference>
<gene>
    <name evidence="2" type="ORF">J2W94_001783</name>
</gene>
<organism evidence="2 3">
    <name type="scientific">Pseudoxanthomonas sacheonensis</name>
    <dbReference type="NCBI Taxonomy" id="443615"/>
    <lineage>
        <taxon>Bacteria</taxon>
        <taxon>Pseudomonadati</taxon>
        <taxon>Pseudomonadota</taxon>
        <taxon>Gammaproteobacteria</taxon>
        <taxon>Lysobacterales</taxon>
        <taxon>Lysobacteraceae</taxon>
        <taxon>Pseudoxanthomonas</taxon>
    </lineage>
</organism>
<dbReference type="PANTHER" id="PTHR38011">
    <property type="entry name" value="DIHYDROFOLATE REDUCTASE FAMILY PROTEIN (AFU_ORTHOLOGUE AFUA_8G06820)"/>
    <property type="match status" value="1"/>
</dbReference>
<keyword evidence="3" id="KW-1185">Reference proteome</keyword>
<dbReference type="Proteomes" id="UP001254759">
    <property type="component" value="Unassembled WGS sequence"/>
</dbReference>
<dbReference type="EMBL" id="JAVDTT010000002">
    <property type="protein sequence ID" value="MDR6841498.1"/>
    <property type="molecule type" value="Genomic_DNA"/>
</dbReference>
<comment type="caution">
    <text evidence="2">The sequence shown here is derived from an EMBL/GenBank/DDBJ whole genome shotgun (WGS) entry which is preliminary data.</text>
</comment>
<dbReference type="Pfam" id="PF01872">
    <property type="entry name" value="RibD_C"/>
    <property type="match status" value="1"/>
</dbReference>
<dbReference type="InterPro" id="IPR024072">
    <property type="entry name" value="DHFR-like_dom_sf"/>
</dbReference>
<dbReference type="RefSeq" id="WP_310092331.1">
    <property type="nucleotide sequence ID" value="NZ_JAVDTT010000002.1"/>
</dbReference>
<evidence type="ECO:0000313" key="2">
    <source>
        <dbReference type="EMBL" id="MDR6841498.1"/>
    </source>
</evidence>
<protein>
    <submittedName>
        <fullName evidence="2">Dihydrofolate reductase</fullName>
    </submittedName>
</protein>
<reference evidence="2 3" key="1">
    <citation type="submission" date="2023-07" db="EMBL/GenBank/DDBJ databases">
        <title>Sorghum-associated microbial communities from plants grown in Nebraska, USA.</title>
        <authorList>
            <person name="Schachtman D."/>
        </authorList>
    </citation>
    <scope>NUCLEOTIDE SEQUENCE [LARGE SCALE GENOMIC DNA]</scope>
    <source>
        <strain evidence="2 3">BE107</strain>
    </source>
</reference>
<dbReference type="Gene3D" id="3.40.430.10">
    <property type="entry name" value="Dihydrofolate Reductase, subunit A"/>
    <property type="match status" value="1"/>
</dbReference>
<evidence type="ECO:0000313" key="3">
    <source>
        <dbReference type="Proteomes" id="UP001254759"/>
    </source>
</evidence>
<feature type="domain" description="Bacterial bifunctional deaminase-reductase C-terminal" evidence="1">
    <location>
        <begin position="3"/>
        <end position="181"/>
    </location>
</feature>
<name>A0ABU1RRT5_9GAMM</name>
<accession>A0ABU1RRT5</accession>
<proteinExistence type="predicted"/>
<evidence type="ECO:0000259" key="1">
    <source>
        <dbReference type="Pfam" id="PF01872"/>
    </source>
</evidence>
<sequence length="189" mass="20162">MGKLIVEQILSADGYAADADGGIGFFSTARQLNDADPEQLRMLASVEAIVFGATTYRMFADYWPTTEAQAEPVAAPINALPKFVVSSTLPSAPWGDGRAVEILRGDGVEAVRALRARIRGDLIVWGSLTLADALLRAGEVDVLRLRVLPVLIGDGRSFTPTDLGERKLKLLSAQSHAGGLVVLEYGLTI</sequence>
<dbReference type="SUPFAM" id="SSF53597">
    <property type="entry name" value="Dihydrofolate reductase-like"/>
    <property type="match status" value="1"/>
</dbReference>
<dbReference type="PANTHER" id="PTHR38011:SF11">
    <property type="entry name" value="2,5-DIAMINO-6-RIBOSYLAMINO-4(3H)-PYRIMIDINONE 5'-PHOSPHATE REDUCTASE"/>
    <property type="match status" value="1"/>
</dbReference>